<sequence length="63" mass="7324">IRSQESLKEQEDEPSSRYSKIQSQKNIKKCINVYESQDELRFSTTLCGQNPKMASDIDEILEN</sequence>
<evidence type="ECO:0000256" key="1">
    <source>
        <dbReference type="SAM" id="MobiDB-lite"/>
    </source>
</evidence>
<dbReference type="Proteomes" id="UP000801492">
    <property type="component" value="Unassembled WGS sequence"/>
</dbReference>
<keyword evidence="3" id="KW-1185">Reference proteome</keyword>
<gene>
    <name evidence="2" type="ORF">ILUMI_15887</name>
</gene>
<dbReference type="EMBL" id="VTPC01055250">
    <property type="protein sequence ID" value="KAF2890286.1"/>
    <property type="molecule type" value="Genomic_DNA"/>
</dbReference>
<comment type="caution">
    <text evidence="2">The sequence shown here is derived from an EMBL/GenBank/DDBJ whole genome shotgun (WGS) entry which is preliminary data.</text>
</comment>
<proteinExistence type="predicted"/>
<evidence type="ECO:0000313" key="2">
    <source>
        <dbReference type="EMBL" id="KAF2890286.1"/>
    </source>
</evidence>
<organism evidence="2 3">
    <name type="scientific">Ignelater luminosus</name>
    <name type="common">Cucubano</name>
    <name type="synonym">Pyrophorus luminosus</name>
    <dbReference type="NCBI Taxonomy" id="2038154"/>
    <lineage>
        <taxon>Eukaryota</taxon>
        <taxon>Metazoa</taxon>
        <taxon>Ecdysozoa</taxon>
        <taxon>Arthropoda</taxon>
        <taxon>Hexapoda</taxon>
        <taxon>Insecta</taxon>
        <taxon>Pterygota</taxon>
        <taxon>Neoptera</taxon>
        <taxon>Endopterygota</taxon>
        <taxon>Coleoptera</taxon>
        <taxon>Polyphaga</taxon>
        <taxon>Elateriformia</taxon>
        <taxon>Elateroidea</taxon>
        <taxon>Elateridae</taxon>
        <taxon>Agrypninae</taxon>
        <taxon>Pyrophorini</taxon>
        <taxon>Ignelater</taxon>
    </lineage>
</organism>
<accession>A0A8K0CRC9</accession>
<dbReference type="AlphaFoldDB" id="A0A8K0CRC9"/>
<feature type="region of interest" description="Disordered" evidence="1">
    <location>
        <begin position="1"/>
        <end position="21"/>
    </location>
</feature>
<evidence type="ECO:0000313" key="3">
    <source>
        <dbReference type="Proteomes" id="UP000801492"/>
    </source>
</evidence>
<name>A0A8K0CRC9_IGNLU</name>
<feature type="non-terminal residue" evidence="2">
    <location>
        <position position="63"/>
    </location>
</feature>
<reference evidence="2" key="1">
    <citation type="submission" date="2019-08" db="EMBL/GenBank/DDBJ databases">
        <title>The genome of the North American firefly Photinus pyralis.</title>
        <authorList>
            <consortium name="Photinus pyralis genome working group"/>
            <person name="Fallon T.R."/>
            <person name="Sander Lower S.E."/>
            <person name="Weng J.-K."/>
        </authorList>
    </citation>
    <scope>NUCLEOTIDE SEQUENCE</scope>
    <source>
        <strain evidence="2">TRF0915ILg1</strain>
        <tissue evidence="2">Whole body</tissue>
    </source>
</reference>
<feature type="non-terminal residue" evidence="2">
    <location>
        <position position="1"/>
    </location>
</feature>
<protein>
    <submittedName>
        <fullName evidence="2">Uncharacterized protein</fullName>
    </submittedName>
</protein>